<dbReference type="InterPro" id="IPR000687">
    <property type="entry name" value="RIO_kinase"/>
</dbReference>
<protein>
    <recommendedName>
        <fullName evidence="11">Serine/threonine-protein kinase RIO3</fullName>
        <ecNumber evidence="11">2.7.11.1</ecNumber>
    </recommendedName>
</protein>
<keyword evidence="4 11" id="KW-0479">Metal-binding</keyword>
<reference evidence="13 14" key="1">
    <citation type="submission" date="2020-08" db="EMBL/GenBank/DDBJ databases">
        <authorList>
            <person name="Koutsovoulos G."/>
            <person name="Danchin GJ E."/>
        </authorList>
    </citation>
    <scope>NUCLEOTIDE SEQUENCE [LARGE SCALE GENOMIC DNA]</scope>
</reference>
<dbReference type="InterPro" id="IPR017406">
    <property type="entry name" value="Ser/Thr_kinase_Rio3"/>
</dbReference>
<comment type="similarity">
    <text evidence="1 11">Belongs to the protein kinase superfamily. RIO-type Ser/Thr kinase family.</text>
</comment>
<dbReference type="PIRSF" id="PIRSF038146">
    <property type="entry name" value="Ser/Thr_PK_RIO3"/>
    <property type="match status" value="1"/>
</dbReference>
<keyword evidence="5 11" id="KW-0547">Nucleotide-binding</keyword>
<evidence type="ECO:0000256" key="2">
    <source>
        <dbReference type="ARBA" id="ARBA00022527"/>
    </source>
</evidence>
<dbReference type="Pfam" id="PF01163">
    <property type="entry name" value="RIO1"/>
    <property type="match status" value="1"/>
</dbReference>
<keyword evidence="7" id="KW-0067">ATP-binding</keyword>
<evidence type="ECO:0000256" key="4">
    <source>
        <dbReference type="ARBA" id="ARBA00022723"/>
    </source>
</evidence>
<evidence type="ECO:0000256" key="3">
    <source>
        <dbReference type="ARBA" id="ARBA00022679"/>
    </source>
</evidence>
<accession>A0A6V7UMR8</accession>
<organism evidence="13 14">
    <name type="scientific">Meloidogyne enterolobii</name>
    <name type="common">Root-knot nematode worm</name>
    <name type="synonym">Meloidogyne mayaguensis</name>
    <dbReference type="NCBI Taxonomy" id="390850"/>
    <lineage>
        <taxon>Eukaryota</taxon>
        <taxon>Metazoa</taxon>
        <taxon>Ecdysozoa</taxon>
        <taxon>Nematoda</taxon>
        <taxon>Chromadorea</taxon>
        <taxon>Rhabditida</taxon>
        <taxon>Tylenchina</taxon>
        <taxon>Tylenchomorpha</taxon>
        <taxon>Tylenchoidea</taxon>
        <taxon>Meloidogynidae</taxon>
        <taxon>Meloidogyninae</taxon>
        <taxon>Meloidogyne</taxon>
    </lineage>
</organism>
<comment type="catalytic activity">
    <reaction evidence="10 11">
        <text>L-seryl-[protein] + ATP = O-phospho-L-seryl-[protein] + ADP + H(+)</text>
        <dbReference type="Rhea" id="RHEA:17989"/>
        <dbReference type="Rhea" id="RHEA-COMP:9863"/>
        <dbReference type="Rhea" id="RHEA-COMP:11604"/>
        <dbReference type="ChEBI" id="CHEBI:15378"/>
        <dbReference type="ChEBI" id="CHEBI:29999"/>
        <dbReference type="ChEBI" id="CHEBI:30616"/>
        <dbReference type="ChEBI" id="CHEBI:83421"/>
        <dbReference type="ChEBI" id="CHEBI:456216"/>
        <dbReference type="EC" id="2.7.11.1"/>
    </reaction>
</comment>
<dbReference type="SMART" id="SM00090">
    <property type="entry name" value="RIO"/>
    <property type="match status" value="1"/>
</dbReference>
<evidence type="ECO:0000313" key="13">
    <source>
        <dbReference type="EMBL" id="CAD2161946.1"/>
    </source>
</evidence>
<dbReference type="InterPro" id="IPR051272">
    <property type="entry name" value="RIO-type_Ser/Thr_kinase"/>
</dbReference>
<keyword evidence="6 11" id="KW-0418">Kinase</keyword>
<comment type="cofactor">
    <cofactor evidence="11">
        <name>Mg(2+)</name>
        <dbReference type="ChEBI" id="CHEBI:18420"/>
    </cofactor>
</comment>
<keyword evidence="8 11" id="KW-0460">Magnesium</keyword>
<dbReference type="PROSITE" id="PS01245">
    <property type="entry name" value="RIO1"/>
    <property type="match status" value="1"/>
</dbReference>
<feature type="domain" description="RIO kinase" evidence="12">
    <location>
        <begin position="229"/>
        <end position="484"/>
    </location>
</feature>
<dbReference type="InterPro" id="IPR011009">
    <property type="entry name" value="Kinase-like_dom_sf"/>
</dbReference>
<comment type="caution">
    <text evidence="13">The sequence shown here is derived from an EMBL/GenBank/DDBJ whole genome shotgun (WGS) entry which is preliminary data.</text>
</comment>
<dbReference type="InterPro" id="IPR018935">
    <property type="entry name" value="RIO_kinase_CS"/>
</dbReference>
<evidence type="ECO:0000256" key="11">
    <source>
        <dbReference type="PIRNR" id="PIRNR038146"/>
    </source>
</evidence>
<gene>
    <name evidence="13" type="ORF">MENT_LOCUS15128</name>
</gene>
<dbReference type="EMBL" id="CAJEWN010000089">
    <property type="protein sequence ID" value="CAD2161946.1"/>
    <property type="molecule type" value="Genomic_DNA"/>
</dbReference>
<dbReference type="GO" id="GO:0004674">
    <property type="term" value="F:protein serine/threonine kinase activity"/>
    <property type="evidence" value="ECO:0007669"/>
    <property type="project" value="UniProtKB-UniRule"/>
</dbReference>
<dbReference type="PANTHER" id="PTHR45723">
    <property type="entry name" value="SERINE/THREONINE-PROTEIN KINASE RIO1"/>
    <property type="match status" value="1"/>
</dbReference>
<dbReference type="SUPFAM" id="SSF56112">
    <property type="entry name" value="Protein kinase-like (PK-like)"/>
    <property type="match status" value="1"/>
</dbReference>
<evidence type="ECO:0000256" key="5">
    <source>
        <dbReference type="ARBA" id="ARBA00022741"/>
    </source>
</evidence>
<dbReference type="GO" id="GO:0046872">
    <property type="term" value="F:metal ion binding"/>
    <property type="evidence" value="ECO:0007669"/>
    <property type="project" value="UniProtKB-UniRule"/>
</dbReference>
<comment type="catalytic activity">
    <reaction evidence="9 11">
        <text>L-threonyl-[protein] + ATP = O-phospho-L-threonyl-[protein] + ADP + H(+)</text>
        <dbReference type="Rhea" id="RHEA:46608"/>
        <dbReference type="Rhea" id="RHEA-COMP:11060"/>
        <dbReference type="Rhea" id="RHEA-COMP:11605"/>
        <dbReference type="ChEBI" id="CHEBI:15378"/>
        <dbReference type="ChEBI" id="CHEBI:30013"/>
        <dbReference type="ChEBI" id="CHEBI:30616"/>
        <dbReference type="ChEBI" id="CHEBI:61977"/>
        <dbReference type="ChEBI" id="CHEBI:456216"/>
        <dbReference type="EC" id="2.7.11.1"/>
    </reaction>
</comment>
<evidence type="ECO:0000256" key="8">
    <source>
        <dbReference type="ARBA" id="ARBA00022842"/>
    </source>
</evidence>
<evidence type="ECO:0000313" key="14">
    <source>
        <dbReference type="Proteomes" id="UP000580250"/>
    </source>
</evidence>
<sequence>MAEGIKPKMAWGKTSEDVEQQQPVVSFVEIMEEQEKNEEIEMVGQFDFDVSQCEDDCSRDYFLALELSRDPDCSADELLAAKLQREYDRELELSQKFEESRAATGKATALLSSETYSSRYIKEQNEDHEESSDEEYEEEFKEFATKLLYEKSPDSSTFPPCGFYQKDDGTYITKHDQGLEERKGSKKAMQLPLGLETGDVIDHRIGRRILNDLRSFAKLDEKRNLRFKDKEEKETNELSVDVQTRLILLKWINSSEIDRVEGIIATGKESAVLHAVSDGCSMSQQCGQCSKEDMDVLTHKADSGQVHYAIKVYRTTLTGFKNRAEYVKNDFRFKNPRSVMKVWAEKEFMNMKRLRRSNIKCPTPIKLKKHVLLMSMIGSSIPAPQLREIQWESEEMKIDAFAQVRQILVQMYKECNLVHGDLSEFNLLYHSSTVYVIDLAQAMDLSHPSSLRFLHRDIMNILSFFGRIGCEDLPSPHLLFNEIY</sequence>
<evidence type="ECO:0000256" key="10">
    <source>
        <dbReference type="ARBA" id="ARBA00048679"/>
    </source>
</evidence>
<dbReference type="GO" id="GO:0005524">
    <property type="term" value="F:ATP binding"/>
    <property type="evidence" value="ECO:0007669"/>
    <property type="project" value="UniProtKB-UniRule"/>
</dbReference>
<name>A0A6V7UMR8_MELEN</name>
<dbReference type="OrthoDB" id="205248at2759"/>
<keyword evidence="3 11" id="KW-0808">Transferase</keyword>
<dbReference type="EC" id="2.7.11.1" evidence="11"/>
<evidence type="ECO:0000256" key="7">
    <source>
        <dbReference type="ARBA" id="ARBA00022840"/>
    </source>
</evidence>
<evidence type="ECO:0000256" key="6">
    <source>
        <dbReference type="ARBA" id="ARBA00022777"/>
    </source>
</evidence>
<dbReference type="Gene3D" id="1.10.510.10">
    <property type="entry name" value="Transferase(Phosphotransferase) domain 1"/>
    <property type="match status" value="1"/>
</dbReference>
<evidence type="ECO:0000256" key="9">
    <source>
        <dbReference type="ARBA" id="ARBA00047899"/>
    </source>
</evidence>
<proteinExistence type="inferred from homology"/>
<evidence type="ECO:0000256" key="1">
    <source>
        <dbReference type="ARBA" id="ARBA00009196"/>
    </source>
</evidence>
<dbReference type="AlphaFoldDB" id="A0A6V7UMR8"/>
<dbReference type="Proteomes" id="UP000580250">
    <property type="component" value="Unassembled WGS sequence"/>
</dbReference>
<evidence type="ECO:0000259" key="12">
    <source>
        <dbReference type="SMART" id="SM00090"/>
    </source>
</evidence>
<dbReference type="InterPro" id="IPR018934">
    <property type="entry name" value="RIO_dom"/>
</dbReference>
<dbReference type="Gene3D" id="3.30.200.20">
    <property type="entry name" value="Phosphorylase Kinase, domain 1"/>
    <property type="match status" value="1"/>
</dbReference>
<keyword evidence="2 11" id="KW-0723">Serine/threonine-protein kinase</keyword>